<gene>
    <name evidence="1" type="ORF">CTM88_17800</name>
</gene>
<evidence type="ECO:0000313" key="1">
    <source>
        <dbReference type="EMBL" id="PSU25391.1"/>
    </source>
</evidence>
<protein>
    <submittedName>
        <fullName evidence="1">Uncharacterized protein</fullName>
    </submittedName>
</protein>
<name>A0A2T3IFX2_9GAMM</name>
<accession>A0A2T3IFX2</accession>
<proteinExistence type="predicted"/>
<evidence type="ECO:0000313" key="2">
    <source>
        <dbReference type="Proteomes" id="UP000240254"/>
    </source>
</evidence>
<organism evidence="1 2">
    <name type="scientific">Photobacterium aquimaris</name>
    <dbReference type="NCBI Taxonomy" id="512643"/>
    <lineage>
        <taxon>Bacteria</taxon>
        <taxon>Pseudomonadati</taxon>
        <taxon>Pseudomonadota</taxon>
        <taxon>Gammaproteobacteria</taxon>
        <taxon>Vibrionales</taxon>
        <taxon>Vibrionaceae</taxon>
        <taxon>Photobacterium</taxon>
    </lineage>
</organism>
<sequence>MGKPINGNALRRLVGSGRPSSLMSVYKALAECGKVQLPTAQQRETQIIESHDLPIEIKDELDAGLLAITSMITRCNDIAHHVVEQRLNKATQEAKDARIAAETAIADAEENESKAWDEVYTVQLKFDEVQELSE</sequence>
<dbReference type="Proteomes" id="UP000240254">
    <property type="component" value="Unassembled WGS sequence"/>
</dbReference>
<dbReference type="AlphaFoldDB" id="A0A2T3IFX2"/>
<reference evidence="1 2" key="1">
    <citation type="submission" date="2018-03" db="EMBL/GenBank/DDBJ databases">
        <title>Whole genome sequencing of Histamine producing bacteria.</title>
        <authorList>
            <person name="Butler K."/>
        </authorList>
    </citation>
    <scope>NUCLEOTIDE SEQUENCE [LARGE SCALE GENOMIC DNA]</scope>
    <source>
        <strain evidence="1 2">BS2</strain>
    </source>
</reference>
<dbReference type="OrthoDB" id="5918498at2"/>
<dbReference type="EMBL" id="PYMK01000024">
    <property type="protein sequence ID" value="PSU25391.1"/>
    <property type="molecule type" value="Genomic_DNA"/>
</dbReference>
<comment type="caution">
    <text evidence="1">The sequence shown here is derived from an EMBL/GenBank/DDBJ whole genome shotgun (WGS) entry which is preliminary data.</text>
</comment>